<evidence type="ECO:0000256" key="1">
    <source>
        <dbReference type="SAM" id="MobiDB-lite"/>
    </source>
</evidence>
<feature type="region of interest" description="Disordered" evidence="1">
    <location>
        <begin position="261"/>
        <end position="288"/>
    </location>
</feature>
<name>A0A6G1HZP5_9PEZI</name>
<keyword evidence="3" id="KW-1185">Reference proteome</keyword>
<dbReference type="AlphaFoldDB" id="A0A6G1HZP5"/>
<feature type="region of interest" description="Disordered" evidence="1">
    <location>
        <begin position="1"/>
        <end position="20"/>
    </location>
</feature>
<proteinExistence type="predicted"/>
<accession>A0A6G1HZP5</accession>
<evidence type="ECO:0000313" key="2">
    <source>
        <dbReference type="EMBL" id="KAF2401500.1"/>
    </source>
</evidence>
<protein>
    <submittedName>
        <fullName evidence="2">Uncharacterized protein</fullName>
    </submittedName>
</protein>
<sequence length="288" mass="33396">MANGFEESGPTPNDRNLDAAGPRSKDIFPFLALPLELRWMVYRETFYPNGEITKELRGKEIVDKAPPTSPGFTRITNKRKKKVEPKFHPSRPWDQTDNFGCLWVYHQVEAEARDLIYKEAKYVTYLNASSNPASDVFEVEALLNFRYIHVHWEIPTHSWKGLVPVDDPVPFEYLLRILVTRDDRAQVDIEVTDVQSRKCNCPGCQKEIDELYFVQVHACRFRWFIVGPPDFILRDEEPRDDDIEEYVEDFIDRRGRDHFSHLGPAGAPMSRPKPGCLGADEVDRFPDP</sequence>
<reference evidence="2" key="1">
    <citation type="journal article" date="2020" name="Stud. Mycol.">
        <title>101 Dothideomycetes genomes: a test case for predicting lifestyles and emergence of pathogens.</title>
        <authorList>
            <person name="Haridas S."/>
            <person name="Albert R."/>
            <person name="Binder M."/>
            <person name="Bloem J."/>
            <person name="Labutti K."/>
            <person name="Salamov A."/>
            <person name="Andreopoulos B."/>
            <person name="Baker S."/>
            <person name="Barry K."/>
            <person name="Bills G."/>
            <person name="Bluhm B."/>
            <person name="Cannon C."/>
            <person name="Castanera R."/>
            <person name="Culley D."/>
            <person name="Daum C."/>
            <person name="Ezra D."/>
            <person name="Gonzalez J."/>
            <person name="Henrissat B."/>
            <person name="Kuo A."/>
            <person name="Liang C."/>
            <person name="Lipzen A."/>
            <person name="Lutzoni F."/>
            <person name="Magnuson J."/>
            <person name="Mondo S."/>
            <person name="Nolan M."/>
            <person name="Ohm R."/>
            <person name="Pangilinan J."/>
            <person name="Park H.-J."/>
            <person name="Ramirez L."/>
            <person name="Alfaro M."/>
            <person name="Sun H."/>
            <person name="Tritt A."/>
            <person name="Yoshinaga Y."/>
            <person name="Zwiers L.-H."/>
            <person name="Turgeon B."/>
            <person name="Goodwin S."/>
            <person name="Spatafora J."/>
            <person name="Crous P."/>
            <person name="Grigoriev I."/>
        </authorList>
    </citation>
    <scope>NUCLEOTIDE SEQUENCE</scope>
    <source>
        <strain evidence="2">CBS 262.69</strain>
    </source>
</reference>
<organism evidence="2 3">
    <name type="scientific">Trichodelitschia bisporula</name>
    <dbReference type="NCBI Taxonomy" id="703511"/>
    <lineage>
        <taxon>Eukaryota</taxon>
        <taxon>Fungi</taxon>
        <taxon>Dikarya</taxon>
        <taxon>Ascomycota</taxon>
        <taxon>Pezizomycotina</taxon>
        <taxon>Dothideomycetes</taxon>
        <taxon>Dothideomycetes incertae sedis</taxon>
        <taxon>Phaeotrichales</taxon>
        <taxon>Phaeotrichaceae</taxon>
        <taxon>Trichodelitschia</taxon>
    </lineage>
</organism>
<gene>
    <name evidence="2" type="ORF">EJ06DRAFT_529612</name>
</gene>
<dbReference type="Proteomes" id="UP000799640">
    <property type="component" value="Unassembled WGS sequence"/>
</dbReference>
<evidence type="ECO:0000313" key="3">
    <source>
        <dbReference type="Proteomes" id="UP000799640"/>
    </source>
</evidence>
<dbReference type="EMBL" id="ML996693">
    <property type="protein sequence ID" value="KAF2401500.1"/>
    <property type="molecule type" value="Genomic_DNA"/>
</dbReference>